<accession>G5IAF0</accession>
<evidence type="ECO:0000313" key="2">
    <source>
        <dbReference type="EMBL" id="EHI61507.1"/>
    </source>
</evidence>
<comment type="caution">
    <text evidence="2">The sequence shown here is derived from an EMBL/GenBank/DDBJ whole genome shotgun (WGS) entry which is preliminary data.</text>
</comment>
<keyword evidence="3" id="KW-1185">Reference proteome</keyword>
<protein>
    <submittedName>
        <fullName evidence="2">Uncharacterized protein</fullName>
    </submittedName>
</protein>
<dbReference type="EMBL" id="ADLN01000002">
    <property type="protein sequence ID" value="EHI61507.1"/>
    <property type="molecule type" value="Genomic_DNA"/>
</dbReference>
<reference evidence="2 3" key="1">
    <citation type="submission" date="2011-08" db="EMBL/GenBank/DDBJ databases">
        <title>The Genome Sequence of Clostridium hathewayi WAL-18680.</title>
        <authorList>
            <consortium name="The Broad Institute Genome Sequencing Platform"/>
            <person name="Earl A."/>
            <person name="Ward D."/>
            <person name="Feldgarden M."/>
            <person name="Gevers D."/>
            <person name="Finegold S.M."/>
            <person name="Summanen P.H."/>
            <person name="Molitoris D.R."/>
            <person name="Song M."/>
            <person name="Daigneault M."/>
            <person name="Allen-Vercoe E."/>
            <person name="Young S.K."/>
            <person name="Zeng Q."/>
            <person name="Gargeya S."/>
            <person name="Fitzgerald M."/>
            <person name="Haas B."/>
            <person name="Abouelleil A."/>
            <person name="Alvarado L."/>
            <person name="Arachchi H.M."/>
            <person name="Berlin A."/>
            <person name="Brown A."/>
            <person name="Chapman S.B."/>
            <person name="Chen Z."/>
            <person name="Dunbar C."/>
            <person name="Freedman E."/>
            <person name="Gearin G."/>
            <person name="Gellesch M."/>
            <person name="Goldberg J."/>
            <person name="Griggs A."/>
            <person name="Gujja S."/>
            <person name="Heiman D."/>
            <person name="Howarth C."/>
            <person name="Larson L."/>
            <person name="Lui A."/>
            <person name="MacDonald P.J.P."/>
            <person name="Montmayeur A."/>
            <person name="Murphy C."/>
            <person name="Neiman D."/>
            <person name="Pearson M."/>
            <person name="Priest M."/>
            <person name="Roberts A."/>
            <person name="Saif S."/>
            <person name="Shea T."/>
            <person name="Shenoy N."/>
            <person name="Sisk P."/>
            <person name="Stolte C."/>
            <person name="Sykes S."/>
            <person name="Wortman J."/>
            <person name="Nusbaum C."/>
            <person name="Birren B."/>
        </authorList>
    </citation>
    <scope>NUCLEOTIDE SEQUENCE [LARGE SCALE GENOMIC DNA]</scope>
    <source>
        <strain evidence="2 3">WAL-18680</strain>
    </source>
</reference>
<dbReference type="PATRIC" id="fig|742737.3.peg.529"/>
<name>G5IAF0_9FIRM</name>
<evidence type="ECO:0000313" key="3">
    <source>
        <dbReference type="Proteomes" id="UP000005384"/>
    </source>
</evidence>
<feature type="compositionally biased region" description="Basic and acidic residues" evidence="1">
    <location>
        <begin position="115"/>
        <end position="136"/>
    </location>
</feature>
<gene>
    <name evidence="2" type="ORF">HMPREF9473_00530</name>
</gene>
<dbReference type="RefSeq" id="WP_006778514.1">
    <property type="nucleotide sequence ID" value="NZ_CP040506.1"/>
</dbReference>
<organism evidence="2 3">
    <name type="scientific">Hungatella hathewayi WAL-18680</name>
    <dbReference type="NCBI Taxonomy" id="742737"/>
    <lineage>
        <taxon>Bacteria</taxon>
        <taxon>Bacillati</taxon>
        <taxon>Bacillota</taxon>
        <taxon>Clostridia</taxon>
        <taxon>Lachnospirales</taxon>
        <taxon>Lachnospiraceae</taxon>
        <taxon>Hungatella</taxon>
    </lineage>
</organism>
<dbReference type="AlphaFoldDB" id="G5IAF0"/>
<dbReference type="Proteomes" id="UP000005384">
    <property type="component" value="Unassembled WGS sequence"/>
</dbReference>
<dbReference type="HOGENOM" id="CLU_1466315_0_0_9"/>
<proteinExistence type="predicted"/>
<evidence type="ECO:0000256" key="1">
    <source>
        <dbReference type="SAM" id="MobiDB-lite"/>
    </source>
</evidence>
<sequence length="184" mass="19352">MDPGEIALSIASMSDSEYEYAVRYLDGEAYYKGKALVDEMYASVGEVMSSPLGMLAEALGMFGTGGGGSVSYGMAGNSVAGIQMGSSLELSNGIVIGVGVLAAAGEAGSIMESDGNARAEENRKKAEKAAERDSETQHMLGENGTDFESKTTWQNGKTERLDVENPAPGERPGQIHYHDAKNNK</sequence>
<feature type="region of interest" description="Disordered" evidence="1">
    <location>
        <begin position="113"/>
        <end position="184"/>
    </location>
</feature>